<evidence type="ECO:0000313" key="3">
    <source>
        <dbReference type="EMBL" id="QES22356.1"/>
    </source>
</evidence>
<evidence type="ECO:0008006" key="5">
    <source>
        <dbReference type="Google" id="ProtNLM"/>
    </source>
</evidence>
<feature type="region of interest" description="Disordered" evidence="1">
    <location>
        <begin position="30"/>
        <end position="49"/>
    </location>
</feature>
<evidence type="ECO:0000313" key="4">
    <source>
        <dbReference type="Proteomes" id="UP000324106"/>
    </source>
</evidence>
<proteinExistence type="predicted"/>
<accession>A0A5P2AWD7</accession>
<protein>
    <recommendedName>
        <fullName evidence="5">Lipoprotein</fullName>
    </recommendedName>
</protein>
<dbReference type="RefSeq" id="WP_150270512.1">
    <property type="nucleotide sequence ID" value="NZ_CP029194.1"/>
</dbReference>
<dbReference type="PROSITE" id="PS51257">
    <property type="entry name" value="PROKAR_LIPOPROTEIN"/>
    <property type="match status" value="1"/>
</dbReference>
<organism evidence="3 4">
    <name type="scientific">Streptomyces venezuelae</name>
    <dbReference type="NCBI Taxonomy" id="54571"/>
    <lineage>
        <taxon>Bacteria</taxon>
        <taxon>Bacillati</taxon>
        <taxon>Actinomycetota</taxon>
        <taxon>Actinomycetes</taxon>
        <taxon>Kitasatosporales</taxon>
        <taxon>Streptomycetaceae</taxon>
        <taxon>Streptomyces</taxon>
    </lineage>
</organism>
<evidence type="ECO:0000256" key="2">
    <source>
        <dbReference type="SAM" id="SignalP"/>
    </source>
</evidence>
<evidence type="ECO:0000256" key="1">
    <source>
        <dbReference type="SAM" id="MobiDB-lite"/>
    </source>
</evidence>
<dbReference type="OrthoDB" id="4204758at2"/>
<name>A0A5P2AWD7_STRVZ</name>
<keyword evidence="2" id="KW-0732">Signal</keyword>
<dbReference type="AlphaFoldDB" id="A0A5P2AWD7"/>
<reference evidence="3 4" key="1">
    <citation type="submission" date="2018-05" db="EMBL/GenBank/DDBJ databases">
        <title>Streptomyces venezuelae.</title>
        <authorList>
            <person name="Kim W."/>
            <person name="Lee N."/>
            <person name="Cho B.-K."/>
        </authorList>
    </citation>
    <scope>NUCLEOTIDE SEQUENCE [LARGE SCALE GENOMIC DNA]</scope>
    <source>
        <strain evidence="3 4">ATCC 15068</strain>
    </source>
</reference>
<gene>
    <name evidence="3" type="ORF">DEJ46_27355</name>
</gene>
<sequence length="174" mass="18436">MKLRRTARALLLASAATLAAGLTLGGCTSAPSGHATRTAPSPSWKKGADAEESAAFMKIQVPQGATEVKGAVRVQPQENVYLLSFVTSEQAAEAITKDLHPDYPLAVESPSSSSLSGDGFKHLGLTPPQELKSVRTTSACPPCVGDSRRRHIQGIEIHIGEVTENRVRVYLAAY</sequence>
<feature type="chain" id="PRO_5038514025" description="Lipoprotein" evidence="2">
    <location>
        <begin position="20"/>
        <end position="174"/>
    </location>
</feature>
<feature type="signal peptide" evidence="2">
    <location>
        <begin position="1"/>
        <end position="19"/>
    </location>
</feature>
<dbReference type="Proteomes" id="UP000324106">
    <property type="component" value="Chromosome"/>
</dbReference>
<dbReference type="EMBL" id="CP029194">
    <property type="protein sequence ID" value="QES22356.1"/>
    <property type="molecule type" value="Genomic_DNA"/>
</dbReference>